<dbReference type="InterPro" id="IPR050411">
    <property type="entry name" value="AlphaKG_dependent_hydroxylases"/>
</dbReference>
<reference evidence="16 17" key="1">
    <citation type="submission" date="2018-07" db="EMBL/GenBank/DDBJ databases">
        <title>Genome sequencing of rice bacterial endophytes.</title>
        <authorList>
            <person name="Venturi V."/>
        </authorList>
    </citation>
    <scope>NUCLEOTIDE SEQUENCE [LARGE SCALE GENOMIC DNA]</scope>
    <source>
        <strain evidence="16 17">AG1002</strain>
    </source>
</reference>
<evidence type="ECO:0000256" key="2">
    <source>
        <dbReference type="ARBA" id="ARBA00001961"/>
    </source>
</evidence>
<proteinExistence type="inferred from homology"/>
<comment type="function">
    <text evidence="12">Converts trimethyllysine (TML) into hydroxytrimethyllysine (HTML).</text>
</comment>
<evidence type="ECO:0000313" key="16">
    <source>
        <dbReference type="EMBL" id="RED02637.1"/>
    </source>
</evidence>
<comment type="catalytic activity">
    <reaction evidence="13">
        <text>N(6),N(6),N(6)-trimethyl-L-lysine + 2-oxoglutarate + O2 = (3S)-3-hydroxy-N(6),N(6),N(6)-trimethyl-L-lysine + succinate + CO2</text>
        <dbReference type="Rhea" id="RHEA:14181"/>
        <dbReference type="ChEBI" id="CHEBI:15379"/>
        <dbReference type="ChEBI" id="CHEBI:16526"/>
        <dbReference type="ChEBI" id="CHEBI:16810"/>
        <dbReference type="ChEBI" id="CHEBI:30031"/>
        <dbReference type="ChEBI" id="CHEBI:58100"/>
        <dbReference type="ChEBI" id="CHEBI:141499"/>
        <dbReference type="EC" id="1.14.11.8"/>
    </reaction>
</comment>
<evidence type="ECO:0000256" key="4">
    <source>
        <dbReference type="ARBA" id="ARBA00012267"/>
    </source>
</evidence>
<dbReference type="InterPro" id="IPR012775">
    <property type="entry name" value="GBBH-like"/>
</dbReference>
<evidence type="ECO:0000256" key="6">
    <source>
        <dbReference type="ARBA" id="ARBA00022964"/>
    </source>
</evidence>
<keyword evidence="5" id="KW-0479">Metal-binding</keyword>
<dbReference type="AlphaFoldDB" id="A0A3D9EHZ8"/>
<evidence type="ECO:0000256" key="3">
    <source>
        <dbReference type="ARBA" id="ARBA00008654"/>
    </source>
</evidence>
<accession>A0A3D9EHZ8</accession>
<dbReference type="Gene3D" id="3.60.130.10">
    <property type="entry name" value="Clavaminate synthase-like"/>
    <property type="match status" value="1"/>
</dbReference>
<evidence type="ECO:0000256" key="9">
    <source>
        <dbReference type="ARBA" id="ARBA00030363"/>
    </source>
</evidence>
<dbReference type="InterPro" id="IPR038492">
    <property type="entry name" value="GBBH-like_N_sf"/>
</dbReference>
<evidence type="ECO:0000256" key="7">
    <source>
        <dbReference type="ARBA" id="ARBA00023002"/>
    </source>
</evidence>
<feature type="domain" description="TauD/TfdA-like" evidence="14">
    <location>
        <begin position="132"/>
        <end position="369"/>
    </location>
</feature>
<gene>
    <name evidence="16" type="ORF">DFO60_2667</name>
</gene>
<dbReference type="GO" id="GO:0005506">
    <property type="term" value="F:iron ion binding"/>
    <property type="evidence" value="ECO:0007669"/>
    <property type="project" value="InterPro"/>
</dbReference>
<dbReference type="InterPro" id="IPR010376">
    <property type="entry name" value="GBBH-like_N"/>
</dbReference>
<evidence type="ECO:0000259" key="14">
    <source>
        <dbReference type="Pfam" id="PF02668"/>
    </source>
</evidence>
<dbReference type="InterPro" id="IPR003819">
    <property type="entry name" value="TauD/TfdA-like"/>
</dbReference>
<evidence type="ECO:0000256" key="8">
    <source>
        <dbReference type="ARBA" id="ARBA00023004"/>
    </source>
</evidence>
<dbReference type="EC" id="1.14.11.8" evidence="4"/>
<comment type="cofactor">
    <cofactor evidence="2">
        <name>L-ascorbate</name>
        <dbReference type="ChEBI" id="CHEBI:38290"/>
    </cofactor>
</comment>
<keyword evidence="6 16" id="KW-0223">Dioxygenase</keyword>
<evidence type="ECO:0000256" key="12">
    <source>
        <dbReference type="ARBA" id="ARBA00046008"/>
    </source>
</evidence>
<dbReference type="Pfam" id="PF02668">
    <property type="entry name" value="TauD"/>
    <property type="match status" value="1"/>
</dbReference>
<dbReference type="InterPro" id="IPR042098">
    <property type="entry name" value="TauD-like_sf"/>
</dbReference>
<evidence type="ECO:0000256" key="11">
    <source>
        <dbReference type="ARBA" id="ARBA00032283"/>
    </source>
</evidence>
<dbReference type="FunFam" id="3.60.130.10:FF:000001">
    <property type="entry name" value="Trimethyllysine dioxygenase, mitochondrial"/>
    <property type="match status" value="1"/>
</dbReference>
<dbReference type="GO" id="GO:0045329">
    <property type="term" value="P:carnitine biosynthetic process"/>
    <property type="evidence" value="ECO:0007669"/>
    <property type="project" value="UniProtKB-UniPathway"/>
</dbReference>
<name>A0A3D9EHZ8_ECTOL</name>
<dbReference type="PANTHER" id="PTHR10696">
    <property type="entry name" value="GAMMA-BUTYROBETAINE HYDROXYLASE-RELATED"/>
    <property type="match status" value="1"/>
</dbReference>
<dbReference type="Proteomes" id="UP000256988">
    <property type="component" value="Unassembled WGS sequence"/>
</dbReference>
<keyword evidence="8" id="KW-0408">Iron</keyword>
<dbReference type="SUPFAM" id="SSF51197">
    <property type="entry name" value="Clavaminate synthase-like"/>
    <property type="match status" value="1"/>
</dbReference>
<dbReference type="UniPathway" id="UPA00118"/>
<dbReference type="FunFam" id="3.30.2020.30:FF:000002">
    <property type="entry name" value="Putative gamma-butyrobetaine dioxygenase"/>
    <property type="match status" value="1"/>
</dbReference>
<keyword evidence="7" id="KW-0560">Oxidoreductase</keyword>
<dbReference type="PANTHER" id="PTHR10696:SF51">
    <property type="entry name" value="TRIMETHYLLYSINE DIOXYGENASE, MITOCHONDRIAL"/>
    <property type="match status" value="1"/>
</dbReference>
<dbReference type="GO" id="GO:0050353">
    <property type="term" value="F:trimethyllysine dioxygenase activity"/>
    <property type="evidence" value="ECO:0007669"/>
    <property type="project" value="UniProtKB-EC"/>
</dbReference>
<organism evidence="16 17">
    <name type="scientific">Ectopseudomonas oleovorans</name>
    <name type="common">Pseudomonas oleovorans</name>
    <dbReference type="NCBI Taxonomy" id="301"/>
    <lineage>
        <taxon>Bacteria</taxon>
        <taxon>Pseudomonadati</taxon>
        <taxon>Pseudomonadota</taxon>
        <taxon>Gammaproteobacteria</taxon>
        <taxon>Pseudomonadales</taxon>
        <taxon>Pseudomonadaceae</taxon>
        <taxon>Ectopseudomonas</taxon>
    </lineage>
</organism>
<dbReference type="CDD" id="cd00250">
    <property type="entry name" value="CAS_like"/>
    <property type="match status" value="1"/>
</dbReference>
<evidence type="ECO:0000256" key="5">
    <source>
        <dbReference type="ARBA" id="ARBA00022723"/>
    </source>
</evidence>
<dbReference type="EMBL" id="QRDL01000004">
    <property type="protein sequence ID" value="RED02637.1"/>
    <property type="molecule type" value="Genomic_DNA"/>
</dbReference>
<evidence type="ECO:0000259" key="15">
    <source>
        <dbReference type="Pfam" id="PF06155"/>
    </source>
</evidence>
<evidence type="ECO:0000256" key="10">
    <source>
        <dbReference type="ARBA" id="ARBA00031778"/>
    </source>
</evidence>
<comment type="caution">
    <text evidence="16">The sequence shown here is derived from an EMBL/GenBank/DDBJ whole genome shotgun (WGS) entry which is preliminary data.</text>
</comment>
<dbReference type="Gene3D" id="3.30.2020.30">
    <property type="match status" value="1"/>
</dbReference>
<feature type="domain" description="Gamma-butyrobetaine hydroxylase-like N-terminal" evidence="15">
    <location>
        <begin position="21"/>
        <end position="102"/>
    </location>
</feature>
<sequence length="384" mass="44022">MSAIADFSTYKVISPIRSALEDDTQVTVLWLDGRTSPYHLLWLRDNCPCSRCVYSVTREQVVEILDIPEDIQAARVTLTDDGNLDILWQDGHASTYDAGWLRAHAYDEESLAERERLKPKKRLWDSSLAVPAFHYTDVMADDTALLAWLLMVRDTGLSLIHDVPTESGALVPVAKRISFIRESNFGTLFDVQSKVDADSNAYTAFNLPLHTDLPTRELQPGLQFLHCLVNDARGGSSTFVDGFKLAEVLREEDPQSFEILTTLPIEFRNRGRSSDYRYQAPIIALGENQEVTEIRMANFLRGPFSTLPATMPLLYRAYRRFIALTRDDRFRYRQRLEAGQLWCFDNRRALHARDEFDPASGARHFQGCYVDRDELHSRIRVLQR</sequence>
<evidence type="ECO:0000256" key="13">
    <source>
        <dbReference type="ARBA" id="ARBA00049334"/>
    </source>
</evidence>
<comment type="similarity">
    <text evidence="3">Belongs to the gamma-BBH/TMLD family.</text>
</comment>
<evidence type="ECO:0000313" key="17">
    <source>
        <dbReference type="Proteomes" id="UP000256988"/>
    </source>
</evidence>
<evidence type="ECO:0000256" key="1">
    <source>
        <dbReference type="ARBA" id="ARBA00001954"/>
    </source>
</evidence>
<dbReference type="Pfam" id="PF06155">
    <property type="entry name" value="GBBH-like_N"/>
    <property type="match status" value="1"/>
</dbReference>
<protein>
    <recommendedName>
        <fullName evidence="4">trimethyllysine dioxygenase</fullName>
        <ecNumber evidence="4">1.14.11.8</ecNumber>
    </recommendedName>
    <alternativeName>
        <fullName evidence="10">Epsilon-trimethyllysine 2-oxoglutarate dioxygenase</fullName>
    </alternativeName>
    <alternativeName>
        <fullName evidence="9">TML hydroxylase</fullName>
    </alternativeName>
    <alternativeName>
        <fullName evidence="11">TML-alpha-ketoglutarate dioxygenase</fullName>
    </alternativeName>
</protein>
<comment type="cofactor">
    <cofactor evidence="1">
        <name>Fe(2+)</name>
        <dbReference type="ChEBI" id="CHEBI:29033"/>
    </cofactor>
</comment>
<dbReference type="NCBIfam" id="TIGR02409">
    <property type="entry name" value="carnitine_bodg"/>
    <property type="match status" value="1"/>
</dbReference>
<dbReference type="RefSeq" id="WP_042135103.1">
    <property type="nucleotide sequence ID" value="NZ_QRDL01000004.1"/>
</dbReference>